<dbReference type="Proteomes" id="UP000036681">
    <property type="component" value="Unplaced"/>
</dbReference>
<dbReference type="PANTHER" id="PTHR12243:SF60">
    <property type="entry name" value="SI:CH211-15D5.12-RELATED"/>
    <property type="match status" value="1"/>
</dbReference>
<sequence>MKDRVNYRTVRKKPHLTHSSSLALNEEDGRKVCVDSVFNEYLIREVQRNPLIYDYGHENYTNAQMKQQVWEHIAEALMASVDAVKVRWKTLRDRYQRERRRLAVEEARGRLVHSPFALFPAMHFLDNFIGDAPKNARTKRVADLAPTNLAPIAPNSNKQRKDGCSLEGNMRSENQLNDSTFAIIQNKIGICDDQMAKVRDAENEHKKHASSDDCVPSTSFASALPEANVRQQLSTRQTPFTTVGTHSAAPLPFVVPLQQHIPPVEHVVIRSQYPSTQRTITMQRLQQDKTVQQVEQPGERVKMLQQTTEVAISSVETKADENIRLRTGRTLRKRKQSNQPITNEKLPSTVLLFHSNEVVTFGVPNYGSVTEDVLFAQSIGAKLAKIADGPEKDRLKMNILLCFINFCMS</sequence>
<dbReference type="InterPro" id="IPR006578">
    <property type="entry name" value="MADF-dom"/>
</dbReference>
<dbReference type="InterPro" id="IPR039353">
    <property type="entry name" value="TF_Adf1"/>
</dbReference>
<dbReference type="GO" id="GO:0005634">
    <property type="term" value="C:nucleus"/>
    <property type="evidence" value="ECO:0007669"/>
    <property type="project" value="TreeGrafter"/>
</dbReference>
<evidence type="ECO:0000259" key="1">
    <source>
        <dbReference type="PROSITE" id="PS51029"/>
    </source>
</evidence>
<proteinExistence type="predicted"/>
<name>A0A0M3HRZ0_ASCLU</name>
<protein>
    <submittedName>
        <fullName evidence="3">MADF domain-containing protein</fullName>
    </submittedName>
</protein>
<accession>A0A0M3HRZ0</accession>
<reference evidence="3" key="1">
    <citation type="submission" date="2017-02" db="UniProtKB">
        <authorList>
            <consortium name="WormBaseParasite"/>
        </authorList>
    </citation>
    <scope>IDENTIFICATION</scope>
</reference>
<dbReference type="SMART" id="SM00595">
    <property type="entry name" value="MADF"/>
    <property type="match status" value="1"/>
</dbReference>
<dbReference type="Pfam" id="PF10545">
    <property type="entry name" value="MADF_DNA_bdg"/>
    <property type="match status" value="1"/>
</dbReference>
<dbReference type="WBParaSite" id="ALUE_0000515901-mRNA-1">
    <property type="protein sequence ID" value="ALUE_0000515901-mRNA-1"/>
    <property type="gene ID" value="ALUE_0000515901"/>
</dbReference>
<dbReference type="PROSITE" id="PS51029">
    <property type="entry name" value="MADF"/>
    <property type="match status" value="1"/>
</dbReference>
<keyword evidence="2" id="KW-1185">Reference proteome</keyword>
<dbReference type="PANTHER" id="PTHR12243">
    <property type="entry name" value="MADF DOMAIN TRANSCRIPTION FACTOR"/>
    <property type="match status" value="1"/>
</dbReference>
<dbReference type="GO" id="GO:0006357">
    <property type="term" value="P:regulation of transcription by RNA polymerase II"/>
    <property type="evidence" value="ECO:0007669"/>
    <property type="project" value="TreeGrafter"/>
</dbReference>
<evidence type="ECO:0000313" key="3">
    <source>
        <dbReference type="WBParaSite" id="ALUE_0000515901-mRNA-1"/>
    </source>
</evidence>
<feature type="domain" description="MADF" evidence="1">
    <location>
        <begin position="41"/>
        <end position="130"/>
    </location>
</feature>
<organism evidence="2 3">
    <name type="scientific">Ascaris lumbricoides</name>
    <name type="common">Giant roundworm</name>
    <dbReference type="NCBI Taxonomy" id="6252"/>
    <lineage>
        <taxon>Eukaryota</taxon>
        <taxon>Metazoa</taxon>
        <taxon>Ecdysozoa</taxon>
        <taxon>Nematoda</taxon>
        <taxon>Chromadorea</taxon>
        <taxon>Rhabditida</taxon>
        <taxon>Spirurina</taxon>
        <taxon>Ascaridomorpha</taxon>
        <taxon>Ascaridoidea</taxon>
        <taxon>Ascarididae</taxon>
        <taxon>Ascaris</taxon>
    </lineage>
</organism>
<dbReference type="GO" id="GO:0005667">
    <property type="term" value="C:transcription regulator complex"/>
    <property type="evidence" value="ECO:0007669"/>
    <property type="project" value="TreeGrafter"/>
</dbReference>
<dbReference type="AlphaFoldDB" id="A0A0M3HRZ0"/>
<evidence type="ECO:0000313" key="2">
    <source>
        <dbReference type="Proteomes" id="UP000036681"/>
    </source>
</evidence>